<accession>A0AAV9FMM2</accession>
<feature type="region of interest" description="Disordered" evidence="1">
    <location>
        <begin position="131"/>
        <end position="182"/>
    </location>
</feature>
<organism evidence="2 3">
    <name type="scientific">Acorus calamus</name>
    <name type="common">Sweet flag</name>
    <dbReference type="NCBI Taxonomy" id="4465"/>
    <lineage>
        <taxon>Eukaryota</taxon>
        <taxon>Viridiplantae</taxon>
        <taxon>Streptophyta</taxon>
        <taxon>Embryophyta</taxon>
        <taxon>Tracheophyta</taxon>
        <taxon>Spermatophyta</taxon>
        <taxon>Magnoliopsida</taxon>
        <taxon>Liliopsida</taxon>
        <taxon>Acoraceae</taxon>
        <taxon>Acorus</taxon>
    </lineage>
</organism>
<sequence>MNETHNMFDLMPERDGVSWNTMISRILAERANGGNRESWSTTERLAKVGMMWKCERGAGSGVMVVEALELEMVLVSVVELTFDGGVSDGAGEITYVHIDKFFKGMIVVSKRCDVDKIVYLKKSDLAHHPWQEQDPEGLIRGDWVPPSPATTVRGRGIKSPSPLPIPGPQPTRTPTQRGSPSS</sequence>
<proteinExistence type="predicted"/>
<comment type="caution">
    <text evidence="2">The sequence shown here is derived from an EMBL/GenBank/DDBJ whole genome shotgun (WGS) entry which is preliminary data.</text>
</comment>
<feature type="compositionally biased region" description="Low complexity" evidence="1">
    <location>
        <begin position="172"/>
        <end position="182"/>
    </location>
</feature>
<dbReference type="AlphaFoldDB" id="A0AAV9FMM2"/>
<dbReference type="EMBL" id="JAUJYO010000001">
    <property type="protein sequence ID" value="KAK1327012.1"/>
    <property type="molecule type" value="Genomic_DNA"/>
</dbReference>
<reference evidence="2" key="1">
    <citation type="journal article" date="2023" name="Nat. Commun.">
        <title>Diploid and tetraploid genomes of Acorus and the evolution of monocots.</title>
        <authorList>
            <person name="Ma L."/>
            <person name="Liu K.W."/>
            <person name="Li Z."/>
            <person name="Hsiao Y.Y."/>
            <person name="Qi Y."/>
            <person name="Fu T."/>
            <person name="Tang G.D."/>
            <person name="Zhang D."/>
            <person name="Sun W.H."/>
            <person name="Liu D.K."/>
            <person name="Li Y."/>
            <person name="Chen G.Z."/>
            <person name="Liu X.D."/>
            <person name="Liao X.Y."/>
            <person name="Jiang Y.T."/>
            <person name="Yu X."/>
            <person name="Hao Y."/>
            <person name="Huang J."/>
            <person name="Zhao X.W."/>
            <person name="Ke S."/>
            <person name="Chen Y.Y."/>
            <person name="Wu W.L."/>
            <person name="Hsu J.L."/>
            <person name="Lin Y.F."/>
            <person name="Huang M.D."/>
            <person name="Li C.Y."/>
            <person name="Huang L."/>
            <person name="Wang Z.W."/>
            <person name="Zhao X."/>
            <person name="Zhong W.Y."/>
            <person name="Peng D.H."/>
            <person name="Ahmad S."/>
            <person name="Lan S."/>
            <person name="Zhang J.S."/>
            <person name="Tsai W.C."/>
            <person name="Van de Peer Y."/>
            <person name="Liu Z.J."/>
        </authorList>
    </citation>
    <scope>NUCLEOTIDE SEQUENCE</scope>
    <source>
        <strain evidence="2">CP</strain>
    </source>
</reference>
<keyword evidence="3" id="KW-1185">Reference proteome</keyword>
<evidence type="ECO:0000313" key="2">
    <source>
        <dbReference type="EMBL" id="KAK1327012.1"/>
    </source>
</evidence>
<feature type="compositionally biased region" description="Pro residues" evidence="1">
    <location>
        <begin position="161"/>
        <end position="171"/>
    </location>
</feature>
<evidence type="ECO:0000256" key="1">
    <source>
        <dbReference type="SAM" id="MobiDB-lite"/>
    </source>
</evidence>
<protein>
    <submittedName>
        <fullName evidence="2">Uncharacterized protein</fullName>
    </submittedName>
</protein>
<gene>
    <name evidence="2" type="ORF">QJS10_CPA01g02616</name>
</gene>
<name>A0AAV9FMM2_ACOCL</name>
<evidence type="ECO:0000313" key="3">
    <source>
        <dbReference type="Proteomes" id="UP001180020"/>
    </source>
</evidence>
<dbReference type="Proteomes" id="UP001180020">
    <property type="component" value="Unassembled WGS sequence"/>
</dbReference>
<reference evidence="2" key="2">
    <citation type="submission" date="2023-06" db="EMBL/GenBank/DDBJ databases">
        <authorList>
            <person name="Ma L."/>
            <person name="Liu K.-W."/>
            <person name="Li Z."/>
            <person name="Hsiao Y.-Y."/>
            <person name="Qi Y."/>
            <person name="Fu T."/>
            <person name="Tang G."/>
            <person name="Zhang D."/>
            <person name="Sun W.-H."/>
            <person name="Liu D.-K."/>
            <person name="Li Y."/>
            <person name="Chen G.-Z."/>
            <person name="Liu X.-D."/>
            <person name="Liao X.-Y."/>
            <person name="Jiang Y.-T."/>
            <person name="Yu X."/>
            <person name="Hao Y."/>
            <person name="Huang J."/>
            <person name="Zhao X.-W."/>
            <person name="Ke S."/>
            <person name="Chen Y.-Y."/>
            <person name="Wu W.-L."/>
            <person name="Hsu J.-L."/>
            <person name="Lin Y.-F."/>
            <person name="Huang M.-D."/>
            <person name="Li C.-Y."/>
            <person name="Huang L."/>
            <person name="Wang Z.-W."/>
            <person name="Zhao X."/>
            <person name="Zhong W.-Y."/>
            <person name="Peng D.-H."/>
            <person name="Ahmad S."/>
            <person name="Lan S."/>
            <person name="Zhang J.-S."/>
            <person name="Tsai W.-C."/>
            <person name="Van De Peer Y."/>
            <person name="Liu Z.-J."/>
        </authorList>
    </citation>
    <scope>NUCLEOTIDE SEQUENCE</scope>
    <source>
        <strain evidence="2">CP</strain>
        <tissue evidence="2">Leaves</tissue>
    </source>
</reference>